<name>A0A183C3A6_GLOPA</name>
<feature type="signal peptide" evidence="1">
    <location>
        <begin position="1"/>
        <end position="19"/>
    </location>
</feature>
<dbReference type="WBParaSite" id="GPLIN_000735000">
    <property type="protein sequence ID" value="GPLIN_000735000"/>
    <property type="gene ID" value="GPLIN_000735000"/>
</dbReference>
<keyword evidence="2" id="KW-1185">Reference proteome</keyword>
<protein>
    <submittedName>
        <fullName evidence="3">Secreted protein</fullName>
    </submittedName>
</protein>
<keyword evidence="1" id="KW-0732">Signal</keyword>
<organism evidence="2 3">
    <name type="scientific">Globodera pallida</name>
    <name type="common">Potato cyst nematode worm</name>
    <name type="synonym">Heterodera pallida</name>
    <dbReference type="NCBI Taxonomy" id="36090"/>
    <lineage>
        <taxon>Eukaryota</taxon>
        <taxon>Metazoa</taxon>
        <taxon>Ecdysozoa</taxon>
        <taxon>Nematoda</taxon>
        <taxon>Chromadorea</taxon>
        <taxon>Rhabditida</taxon>
        <taxon>Tylenchina</taxon>
        <taxon>Tylenchomorpha</taxon>
        <taxon>Tylenchoidea</taxon>
        <taxon>Heteroderidae</taxon>
        <taxon>Heteroderinae</taxon>
        <taxon>Globodera</taxon>
    </lineage>
</organism>
<proteinExistence type="predicted"/>
<sequence length="76" mass="8736">MRFIRTNFCLLLRLVPEQWNVPNMPARRWVIGPGLFSMVMTSSRTCGIGPSVGWTGTFVWTRSVGQVGRKILWILR</sequence>
<evidence type="ECO:0000313" key="2">
    <source>
        <dbReference type="Proteomes" id="UP000050741"/>
    </source>
</evidence>
<reference evidence="3" key="3">
    <citation type="submission" date="2016-06" db="UniProtKB">
        <authorList>
            <consortium name="WormBaseParasite"/>
        </authorList>
    </citation>
    <scope>IDENTIFICATION</scope>
</reference>
<accession>A0A183C3A6</accession>
<evidence type="ECO:0000313" key="3">
    <source>
        <dbReference type="WBParaSite" id="GPLIN_000735000"/>
    </source>
</evidence>
<feature type="chain" id="PRO_5008147012" evidence="1">
    <location>
        <begin position="20"/>
        <end position="76"/>
    </location>
</feature>
<dbReference type="AlphaFoldDB" id="A0A183C3A6"/>
<reference evidence="2" key="1">
    <citation type="submission" date="2013-12" db="EMBL/GenBank/DDBJ databases">
        <authorList>
            <person name="Aslett M."/>
        </authorList>
    </citation>
    <scope>NUCLEOTIDE SEQUENCE [LARGE SCALE GENOMIC DNA]</scope>
    <source>
        <strain evidence="2">Lindley</strain>
    </source>
</reference>
<reference evidence="2" key="2">
    <citation type="submission" date="2014-05" db="EMBL/GenBank/DDBJ databases">
        <title>The genome and life-stage specific transcriptomes of Globodera pallida elucidate key aspects of plant parasitism by a cyst nematode.</title>
        <authorList>
            <person name="Cotton J.A."/>
            <person name="Lilley C.J."/>
            <person name="Jones L.M."/>
            <person name="Kikuchi T."/>
            <person name="Reid A.J."/>
            <person name="Thorpe P."/>
            <person name="Tsai I.J."/>
            <person name="Beasley H."/>
            <person name="Blok V."/>
            <person name="Cock P.J.A."/>
            <person name="Van den Akker S.E."/>
            <person name="Holroyd N."/>
            <person name="Hunt M."/>
            <person name="Mantelin S."/>
            <person name="Naghra H."/>
            <person name="Pain A."/>
            <person name="Palomares-Rius J.E."/>
            <person name="Zarowiecki M."/>
            <person name="Berriman M."/>
            <person name="Jones J.T."/>
            <person name="Urwin P.E."/>
        </authorList>
    </citation>
    <scope>NUCLEOTIDE SEQUENCE [LARGE SCALE GENOMIC DNA]</scope>
    <source>
        <strain evidence="2">Lindley</strain>
    </source>
</reference>
<dbReference type="Proteomes" id="UP000050741">
    <property type="component" value="Unassembled WGS sequence"/>
</dbReference>
<evidence type="ECO:0000256" key="1">
    <source>
        <dbReference type="SAM" id="SignalP"/>
    </source>
</evidence>